<feature type="transmembrane region" description="Helical" evidence="14">
    <location>
        <begin position="128"/>
        <end position="148"/>
    </location>
</feature>
<name>A0ABY6AY02_9BURK</name>
<evidence type="ECO:0000259" key="15">
    <source>
        <dbReference type="Pfam" id="PF04116"/>
    </source>
</evidence>
<keyword evidence="9 14" id="KW-1133">Transmembrane helix</keyword>
<evidence type="ECO:0000256" key="5">
    <source>
        <dbReference type="ARBA" id="ARBA00022723"/>
    </source>
</evidence>
<dbReference type="InterPro" id="IPR006694">
    <property type="entry name" value="Fatty_acid_hydroxylase"/>
</dbReference>
<keyword evidence="5" id="KW-0479">Metal-binding</keyword>
<evidence type="ECO:0000256" key="7">
    <source>
        <dbReference type="ARBA" id="ARBA00022832"/>
    </source>
</evidence>
<evidence type="ECO:0000256" key="4">
    <source>
        <dbReference type="ARBA" id="ARBA00022692"/>
    </source>
</evidence>
<sequence length="197" mass="22006">MTVSDLSPMVAGSVRMTRWFTLAHGVWAYRADVAVYLGAVVALLVALALHSPPTPWWQTSGLAAAGLLGWTLVEYGLHRFVLHGMAPFRHWHAAHHAMPTALIYTPTVLSAGLFALLVFLPVMHWGGVWPASAWTLGMLVGYLGFTVTHHATHHWRARAGWLRRRKAWHARHHHLHRGCYGVTSGFWDRVFGSADVR</sequence>
<proteinExistence type="predicted"/>
<evidence type="ECO:0000256" key="2">
    <source>
        <dbReference type="ARBA" id="ARBA00004477"/>
    </source>
</evidence>
<feature type="transmembrane region" description="Helical" evidence="14">
    <location>
        <begin position="56"/>
        <end position="77"/>
    </location>
</feature>
<evidence type="ECO:0000313" key="16">
    <source>
        <dbReference type="EMBL" id="UXH76173.1"/>
    </source>
</evidence>
<keyword evidence="6" id="KW-0256">Endoplasmic reticulum</keyword>
<evidence type="ECO:0000256" key="8">
    <source>
        <dbReference type="ARBA" id="ARBA00022833"/>
    </source>
</evidence>
<keyword evidence="17" id="KW-1185">Reference proteome</keyword>
<reference evidence="16" key="1">
    <citation type="submission" date="2022-10" db="EMBL/GenBank/DDBJ databases">
        <title>Characterization and whole genome sequencing of a new Roseateles species, isolated from fresh water.</title>
        <authorList>
            <person name="Guliayeva D.Y."/>
            <person name="Akhremchuk A.E."/>
            <person name="Sikolenko M.A."/>
            <person name="Valentovich L.N."/>
            <person name="Sidarenka A.V."/>
        </authorList>
    </citation>
    <scope>NUCLEOTIDE SEQUENCE</scope>
    <source>
        <strain evidence="16">BIM B-1768</strain>
    </source>
</reference>
<feature type="domain" description="Fatty acid hydroxylase" evidence="15">
    <location>
        <begin position="64"/>
        <end position="193"/>
    </location>
</feature>
<dbReference type="EMBL" id="CP104562">
    <property type="protein sequence ID" value="UXH76173.1"/>
    <property type="molecule type" value="Genomic_DNA"/>
</dbReference>
<dbReference type="Pfam" id="PF04116">
    <property type="entry name" value="FA_hydroxylase"/>
    <property type="match status" value="1"/>
</dbReference>
<keyword evidence="13" id="KW-0275">Fatty acid biosynthesis</keyword>
<gene>
    <name evidence="16" type="ORF">N4261_13930</name>
</gene>
<evidence type="ECO:0000256" key="10">
    <source>
        <dbReference type="ARBA" id="ARBA00023002"/>
    </source>
</evidence>
<evidence type="ECO:0000256" key="9">
    <source>
        <dbReference type="ARBA" id="ARBA00022989"/>
    </source>
</evidence>
<evidence type="ECO:0000256" key="13">
    <source>
        <dbReference type="ARBA" id="ARBA00023160"/>
    </source>
</evidence>
<protein>
    <submittedName>
        <fullName evidence="16">Sterol desaturase family protein</fullName>
    </submittedName>
</protein>
<dbReference type="InterPro" id="IPR014430">
    <property type="entry name" value="Scs7"/>
</dbReference>
<organism evidence="16 17">
    <name type="scientific">Roseateles amylovorans</name>
    <dbReference type="NCBI Taxonomy" id="2978473"/>
    <lineage>
        <taxon>Bacteria</taxon>
        <taxon>Pseudomonadati</taxon>
        <taxon>Pseudomonadota</taxon>
        <taxon>Betaproteobacteria</taxon>
        <taxon>Burkholderiales</taxon>
        <taxon>Sphaerotilaceae</taxon>
        <taxon>Roseateles</taxon>
    </lineage>
</organism>
<keyword evidence="12 14" id="KW-0472">Membrane</keyword>
<keyword evidence="4 14" id="KW-0812">Transmembrane</keyword>
<dbReference type="PANTHER" id="PTHR12863">
    <property type="entry name" value="FATTY ACID HYDROXYLASE"/>
    <property type="match status" value="1"/>
</dbReference>
<feature type="transmembrane region" description="Helical" evidence="14">
    <location>
        <begin position="33"/>
        <end position="50"/>
    </location>
</feature>
<comment type="cofactor">
    <cofactor evidence="1">
        <name>Zn(2+)</name>
        <dbReference type="ChEBI" id="CHEBI:29105"/>
    </cofactor>
</comment>
<dbReference type="Proteomes" id="UP001064933">
    <property type="component" value="Chromosome"/>
</dbReference>
<dbReference type="RefSeq" id="WP_261755905.1">
    <property type="nucleotide sequence ID" value="NZ_CP104562.2"/>
</dbReference>
<feature type="transmembrane region" description="Helical" evidence="14">
    <location>
        <begin position="98"/>
        <end position="122"/>
    </location>
</feature>
<evidence type="ECO:0000256" key="3">
    <source>
        <dbReference type="ARBA" id="ARBA00022516"/>
    </source>
</evidence>
<dbReference type="PANTHER" id="PTHR12863:SF1">
    <property type="entry name" value="FATTY ACID 2-HYDROXYLASE"/>
    <property type="match status" value="1"/>
</dbReference>
<evidence type="ECO:0000256" key="6">
    <source>
        <dbReference type="ARBA" id="ARBA00022824"/>
    </source>
</evidence>
<comment type="subcellular location">
    <subcellularLocation>
        <location evidence="2">Endoplasmic reticulum membrane</location>
        <topology evidence="2">Multi-pass membrane protein</topology>
    </subcellularLocation>
</comment>
<keyword evidence="10" id="KW-0560">Oxidoreductase</keyword>
<keyword evidence="8" id="KW-0862">Zinc</keyword>
<evidence type="ECO:0000256" key="14">
    <source>
        <dbReference type="SAM" id="Phobius"/>
    </source>
</evidence>
<keyword evidence="7" id="KW-0276">Fatty acid metabolism</keyword>
<evidence type="ECO:0000256" key="11">
    <source>
        <dbReference type="ARBA" id="ARBA00023098"/>
    </source>
</evidence>
<accession>A0ABY6AY02</accession>
<keyword evidence="3" id="KW-0444">Lipid biosynthesis</keyword>
<keyword evidence="11" id="KW-0443">Lipid metabolism</keyword>
<evidence type="ECO:0000313" key="17">
    <source>
        <dbReference type="Proteomes" id="UP001064933"/>
    </source>
</evidence>
<evidence type="ECO:0000256" key="12">
    <source>
        <dbReference type="ARBA" id="ARBA00023136"/>
    </source>
</evidence>
<evidence type="ECO:0000256" key="1">
    <source>
        <dbReference type="ARBA" id="ARBA00001947"/>
    </source>
</evidence>